<dbReference type="NCBIfam" id="TIGR04088">
    <property type="entry name" value="cognate_SipW"/>
    <property type="match status" value="1"/>
</dbReference>
<reference evidence="1 2" key="1">
    <citation type="submission" date="2015-02" db="EMBL/GenBank/DDBJ databases">
        <title>Draft genome sequences of ten Microbacterium spp. with emphasis on heavy metal contaminated environments.</title>
        <authorList>
            <person name="Corretto E."/>
        </authorList>
    </citation>
    <scope>NUCLEOTIDE SEQUENCE [LARGE SCALE GENOMIC DNA]</scope>
    <source>
        <strain evidence="1 2">ARN176</strain>
    </source>
</reference>
<evidence type="ECO:0000313" key="2">
    <source>
        <dbReference type="Proteomes" id="UP000033740"/>
    </source>
</evidence>
<accession>A0A0F0LEW3</accession>
<protein>
    <recommendedName>
        <fullName evidence="3">SipW-cognate class signal peptide</fullName>
    </recommendedName>
</protein>
<gene>
    <name evidence="1" type="ORF">RS86_03330</name>
</gene>
<dbReference type="STRING" id="582680.RS86_03330"/>
<proteinExistence type="predicted"/>
<name>A0A0F0LEW3_9MICO</name>
<organism evidence="1 2">
    <name type="scientific">Microbacterium azadirachtae</name>
    <dbReference type="NCBI Taxonomy" id="582680"/>
    <lineage>
        <taxon>Bacteria</taxon>
        <taxon>Bacillati</taxon>
        <taxon>Actinomycetota</taxon>
        <taxon>Actinomycetes</taxon>
        <taxon>Micrococcales</taxon>
        <taxon>Microbacteriaceae</taxon>
        <taxon>Microbacterium</taxon>
    </lineage>
</organism>
<sequence>MPSRETTTVVPTRRRLRTRRRGLALKRIRAVLAGGLVLGVGATVTLASWNDGEYATGTFTAGRFDVVGSINGTTFASHATAGAAIAMTFAAAADAAALAPGKTVYALFSVKTTNPSVAGTVKLTASTYAAGTLADYLTYGVKTVTAAQCASAADYAAAGSAVVIADGAMLSTSAAGSQTVAANGGSQVNYCFAITMPSTVGNGAQGLALTQTWQFVATSS</sequence>
<dbReference type="AlphaFoldDB" id="A0A0F0LEW3"/>
<evidence type="ECO:0000313" key="1">
    <source>
        <dbReference type="EMBL" id="KJL31214.1"/>
    </source>
</evidence>
<dbReference type="Proteomes" id="UP000033740">
    <property type="component" value="Unassembled WGS sequence"/>
</dbReference>
<dbReference type="RefSeq" id="WP_235281808.1">
    <property type="nucleotide sequence ID" value="NZ_JYIX01000039.1"/>
</dbReference>
<keyword evidence="2" id="KW-1185">Reference proteome</keyword>
<dbReference type="InterPro" id="IPR023833">
    <property type="entry name" value="Signal_pept_SipW-depend-type"/>
</dbReference>
<dbReference type="PATRIC" id="fig|582680.6.peg.3416"/>
<evidence type="ECO:0008006" key="3">
    <source>
        <dbReference type="Google" id="ProtNLM"/>
    </source>
</evidence>
<comment type="caution">
    <text evidence="1">The sequence shown here is derived from an EMBL/GenBank/DDBJ whole genome shotgun (WGS) entry which is preliminary data.</text>
</comment>
<dbReference type="EMBL" id="JYIX01000039">
    <property type="protein sequence ID" value="KJL31214.1"/>
    <property type="molecule type" value="Genomic_DNA"/>
</dbReference>